<evidence type="ECO:0000313" key="2">
    <source>
        <dbReference type="Proteomes" id="UP000664628"/>
    </source>
</evidence>
<proteinExistence type="predicted"/>
<organism evidence="1 2">
    <name type="scientific">Fibrella forsythiae</name>
    <dbReference type="NCBI Taxonomy" id="2817061"/>
    <lineage>
        <taxon>Bacteria</taxon>
        <taxon>Pseudomonadati</taxon>
        <taxon>Bacteroidota</taxon>
        <taxon>Cytophagia</taxon>
        <taxon>Cytophagales</taxon>
        <taxon>Spirosomataceae</taxon>
        <taxon>Fibrella</taxon>
    </lineage>
</organism>
<reference evidence="1 2" key="1">
    <citation type="submission" date="2021-03" db="EMBL/GenBank/DDBJ databases">
        <title>Fibrella sp. HMF5405 genome sequencing and assembly.</title>
        <authorList>
            <person name="Kang H."/>
            <person name="Kim H."/>
            <person name="Bae S."/>
            <person name="Joh K."/>
        </authorList>
    </citation>
    <scope>NUCLEOTIDE SEQUENCE [LARGE SCALE GENOMIC DNA]</scope>
    <source>
        <strain evidence="1 2">HMF5405</strain>
    </source>
</reference>
<dbReference type="EMBL" id="JAFMYW010000001">
    <property type="protein sequence ID" value="MBO0947053.1"/>
    <property type="molecule type" value="Genomic_DNA"/>
</dbReference>
<sequence length="129" mass="14783">MALRPVILTETTTAGQAESFQNQTLRPILKLQNDLLLRLFRHYLVKRKQLGADSRFGRMSQSEQHTYIDHAIRTDLKFRNLLIGTIVGQFTSAELAVFLSDESELSRRLGNMLTQRIQSQQALLLAIQE</sequence>
<dbReference type="Proteomes" id="UP000664628">
    <property type="component" value="Unassembled WGS sequence"/>
</dbReference>
<name>A0ABS3JC73_9BACT</name>
<accession>A0ABS3JC73</accession>
<protein>
    <submittedName>
        <fullName evidence="1">Glyoxalase</fullName>
    </submittedName>
</protein>
<comment type="caution">
    <text evidence="1">The sequence shown here is derived from an EMBL/GenBank/DDBJ whole genome shotgun (WGS) entry which is preliminary data.</text>
</comment>
<gene>
    <name evidence="1" type="ORF">J2I46_00555</name>
</gene>
<evidence type="ECO:0000313" key="1">
    <source>
        <dbReference type="EMBL" id="MBO0947053.1"/>
    </source>
</evidence>
<keyword evidence="2" id="KW-1185">Reference proteome</keyword>